<accession>A0A225V638</accession>
<dbReference type="AlphaFoldDB" id="A0A225V638"/>
<comment type="caution">
    <text evidence="2">The sequence shown here is derived from an EMBL/GenBank/DDBJ whole genome shotgun (WGS) entry which is preliminary data.</text>
</comment>
<evidence type="ECO:0000313" key="3">
    <source>
        <dbReference type="Proteomes" id="UP000198211"/>
    </source>
</evidence>
<reference evidence="3" key="1">
    <citation type="submission" date="2017-03" db="EMBL/GenBank/DDBJ databases">
        <title>Phytopthora megakarya and P. palmivora, two closely related causual agents of cacao black pod achieved similar genome size and gene model numbers by different mechanisms.</title>
        <authorList>
            <person name="Ali S."/>
            <person name="Shao J."/>
            <person name="Larry D.J."/>
            <person name="Kronmiller B."/>
            <person name="Shen D."/>
            <person name="Strem M.D."/>
            <person name="Melnick R.L."/>
            <person name="Guiltinan M.J."/>
            <person name="Tyler B.M."/>
            <person name="Meinhardt L.W."/>
            <person name="Bailey B.A."/>
        </authorList>
    </citation>
    <scope>NUCLEOTIDE SEQUENCE [LARGE SCALE GENOMIC DNA]</scope>
    <source>
        <strain evidence="3">zdho120</strain>
    </source>
</reference>
<protein>
    <recommendedName>
        <fullName evidence="4">Eukaryotic/viral aspartic protease</fullName>
    </recommendedName>
</protein>
<gene>
    <name evidence="2" type="ORF">PHMEG_00028463</name>
</gene>
<sequence length="384" mass="42315">VSKTQARSIGGPPSLVGVRAQVVSGTAITRFSRIPLRHIYYPENLVVTGSIIRQENGFVSIVDTAFARKVGYYIDSSQIQDWVGIGDIVYRTVGRTRIEVTLTGSLVNFFDIWVGDLTGQQGILGMDVMVPARIRLDLAHGSISLPDEVRIQLSGRRQFYSDKAKIVNVGQYFCIQAGESVELPLRLRSSIHDKLWITRGDRWTNGSGSGSPENICHEYQASSRSSLVVILAESGVGSHDRHSIRRNEGQDPARTRGGAIRARNSACNTPETEDQCRKVEASQDQDIPDCLPSDNSPSDKSPSEIRPLDLASVAITVKDALGDLDQVTSDGWATNPSLVETTGVVETQKNAEMELGSPTRIDYIREVRIKEHHRRSAVDLIRHQ</sequence>
<evidence type="ECO:0000313" key="2">
    <source>
        <dbReference type="EMBL" id="OWZ00358.1"/>
    </source>
</evidence>
<proteinExistence type="predicted"/>
<dbReference type="EMBL" id="NBNE01007679">
    <property type="protein sequence ID" value="OWZ00358.1"/>
    <property type="molecule type" value="Genomic_DNA"/>
</dbReference>
<name>A0A225V638_9STRA</name>
<dbReference type="Gene3D" id="2.40.70.10">
    <property type="entry name" value="Acid Proteases"/>
    <property type="match status" value="1"/>
</dbReference>
<dbReference type="InterPro" id="IPR021109">
    <property type="entry name" value="Peptidase_aspartic_dom_sf"/>
</dbReference>
<feature type="non-terminal residue" evidence="2">
    <location>
        <position position="1"/>
    </location>
</feature>
<evidence type="ECO:0000256" key="1">
    <source>
        <dbReference type="SAM" id="MobiDB-lite"/>
    </source>
</evidence>
<feature type="compositionally biased region" description="Basic and acidic residues" evidence="1">
    <location>
        <begin position="238"/>
        <end position="254"/>
    </location>
</feature>
<feature type="region of interest" description="Disordered" evidence="1">
    <location>
        <begin position="238"/>
        <end position="305"/>
    </location>
</feature>
<dbReference type="Proteomes" id="UP000198211">
    <property type="component" value="Unassembled WGS sequence"/>
</dbReference>
<organism evidence="2 3">
    <name type="scientific">Phytophthora megakarya</name>
    <dbReference type="NCBI Taxonomy" id="4795"/>
    <lineage>
        <taxon>Eukaryota</taxon>
        <taxon>Sar</taxon>
        <taxon>Stramenopiles</taxon>
        <taxon>Oomycota</taxon>
        <taxon>Peronosporomycetes</taxon>
        <taxon>Peronosporales</taxon>
        <taxon>Peronosporaceae</taxon>
        <taxon>Phytophthora</taxon>
    </lineage>
</organism>
<dbReference type="OrthoDB" id="84413at2759"/>
<keyword evidence="3" id="KW-1185">Reference proteome</keyword>
<evidence type="ECO:0008006" key="4">
    <source>
        <dbReference type="Google" id="ProtNLM"/>
    </source>
</evidence>